<evidence type="ECO:0000259" key="2">
    <source>
        <dbReference type="Pfam" id="PF20710"/>
    </source>
</evidence>
<sequence length="225" mass="25141">MAFNHVGNCRLRRMITDHIDRYVQANRTEKGDIITDMIDEVRRRGGHFIKRAESRGGRWIEVSDKIAREKIAHALRDAKAEQKKARRSNNSSDDEGNSSDGNSSNKFQGTDAKLDPLRPLKPAELPQQVNMTTTTNMEQQQTESSSSIHINAVVLKSLDPTSRIQTDFDLAFMDGINNNSDNSNEKGNSSMSSEAMSSFDVSGLEAMIDDDFLCSTNDNSSLFDF</sequence>
<accession>A0A7S1DCD2</accession>
<dbReference type="Pfam" id="PF20710">
    <property type="entry name" value="DUF6824"/>
    <property type="match status" value="1"/>
</dbReference>
<dbReference type="InterPro" id="IPR049227">
    <property type="entry name" value="DUF6824"/>
</dbReference>
<feature type="domain" description="DUF6824" evidence="2">
    <location>
        <begin position="3"/>
        <end position="77"/>
    </location>
</feature>
<evidence type="ECO:0000256" key="1">
    <source>
        <dbReference type="SAM" id="MobiDB-lite"/>
    </source>
</evidence>
<dbReference type="AlphaFoldDB" id="A0A7S1DCD2"/>
<organism evidence="3">
    <name type="scientific">Cyclophora tenuis</name>
    <name type="common">Marine diatom</name>
    <dbReference type="NCBI Taxonomy" id="216820"/>
    <lineage>
        <taxon>Eukaryota</taxon>
        <taxon>Sar</taxon>
        <taxon>Stramenopiles</taxon>
        <taxon>Ochrophyta</taxon>
        <taxon>Bacillariophyta</taxon>
        <taxon>Fragilariophyceae</taxon>
        <taxon>Fragilariophycidae</taxon>
        <taxon>Cyclophorales</taxon>
        <taxon>Cyclophoraceae</taxon>
        <taxon>Cyclophora</taxon>
    </lineage>
</organism>
<reference evidence="3" key="1">
    <citation type="submission" date="2021-01" db="EMBL/GenBank/DDBJ databases">
        <authorList>
            <person name="Corre E."/>
            <person name="Pelletier E."/>
            <person name="Niang G."/>
            <person name="Scheremetjew M."/>
            <person name="Finn R."/>
            <person name="Kale V."/>
            <person name="Holt S."/>
            <person name="Cochrane G."/>
            <person name="Meng A."/>
            <person name="Brown T."/>
            <person name="Cohen L."/>
        </authorList>
    </citation>
    <scope>NUCLEOTIDE SEQUENCE</scope>
    <source>
        <strain evidence="3">ECT3854</strain>
    </source>
</reference>
<gene>
    <name evidence="3" type="ORF">CTEN0397_LOCUS13956</name>
</gene>
<evidence type="ECO:0000313" key="3">
    <source>
        <dbReference type="EMBL" id="CAD8942889.1"/>
    </source>
</evidence>
<protein>
    <recommendedName>
        <fullName evidence="2">DUF6824 domain-containing protein</fullName>
    </recommendedName>
</protein>
<dbReference type="EMBL" id="HBFW01021666">
    <property type="protein sequence ID" value="CAD8942889.1"/>
    <property type="molecule type" value="Transcribed_RNA"/>
</dbReference>
<feature type="region of interest" description="Disordered" evidence="1">
    <location>
        <begin position="76"/>
        <end position="118"/>
    </location>
</feature>
<name>A0A7S1DCD2_CYCTE</name>
<proteinExistence type="predicted"/>